<dbReference type="GO" id="GO:0006168">
    <property type="term" value="P:adenine salvage"/>
    <property type="evidence" value="ECO:0007669"/>
    <property type="project" value="InterPro"/>
</dbReference>
<evidence type="ECO:0000259" key="13">
    <source>
        <dbReference type="Pfam" id="PF00156"/>
    </source>
</evidence>
<keyword evidence="11 12" id="KW-0660">Purine salvage</keyword>
<reference evidence="14 15" key="1">
    <citation type="journal article" date="2017" name="Nat. Commun.">
        <title>'ARMAN' archaea depend on association with euryarchaeal host in culture and in situ.</title>
        <authorList>
            <person name="Golyshina O."/>
            <person name="Toshchakov S."/>
            <person name="Makarova K."/>
            <person name="Gavrilov S."/>
            <person name="Korzhenkov A."/>
            <person name="La Cono V."/>
            <person name="Arcadi E."/>
            <person name="Nechitaylo T."/>
            <person name="Ferrer M."/>
            <person name="Kublanov I."/>
            <person name="Wolf Y."/>
            <person name="Yakimov M."/>
            <person name="Golyshin P."/>
            <person name="Slesarev A."/>
            <person name="Kozyavkin S."/>
        </authorList>
    </citation>
    <scope>NUCLEOTIDE SEQUENCE [LARGE SCALE GENOMIC DNA]</scope>
    <source>
        <strain evidence="14 15">Mia14</strain>
    </source>
</reference>
<dbReference type="OrthoDB" id="8323at2157"/>
<evidence type="ECO:0000256" key="2">
    <source>
        <dbReference type="ARBA" id="ARBA00003968"/>
    </source>
</evidence>
<evidence type="ECO:0000256" key="8">
    <source>
        <dbReference type="ARBA" id="ARBA00022490"/>
    </source>
</evidence>
<dbReference type="Proteomes" id="UP000197679">
    <property type="component" value="Chromosome"/>
</dbReference>
<dbReference type="GO" id="GO:0044209">
    <property type="term" value="P:AMP salvage"/>
    <property type="evidence" value="ECO:0007669"/>
    <property type="project" value="UniProtKB-UniRule"/>
</dbReference>
<evidence type="ECO:0000256" key="10">
    <source>
        <dbReference type="ARBA" id="ARBA00022679"/>
    </source>
</evidence>
<dbReference type="RefSeq" id="WP_088820559.1">
    <property type="nucleotide sequence ID" value="NZ_CP019964.1"/>
</dbReference>
<evidence type="ECO:0000256" key="9">
    <source>
        <dbReference type="ARBA" id="ARBA00022676"/>
    </source>
</evidence>
<comment type="subcellular location">
    <subcellularLocation>
        <location evidence="3 12">Cytoplasm</location>
    </subcellularLocation>
</comment>
<keyword evidence="15" id="KW-1185">Reference proteome</keyword>
<dbReference type="FunFam" id="3.40.50.2020:FF:000004">
    <property type="entry name" value="Adenine phosphoribosyltransferase"/>
    <property type="match status" value="1"/>
</dbReference>
<comment type="function">
    <text evidence="2 12">Catalyzes a salvage reaction resulting in the formation of AMP, that is energically less costly than de novo synthesis.</text>
</comment>
<dbReference type="NCBIfam" id="NF002636">
    <property type="entry name" value="PRK02304.1-5"/>
    <property type="match status" value="1"/>
</dbReference>
<comment type="catalytic activity">
    <reaction evidence="1 12">
        <text>AMP + diphosphate = 5-phospho-alpha-D-ribose 1-diphosphate + adenine</text>
        <dbReference type="Rhea" id="RHEA:16609"/>
        <dbReference type="ChEBI" id="CHEBI:16708"/>
        <dbReference type="ChEBI" id="CHEBI:33019"/>
        <dbReference type="ChEBI" id="CHEBI:58017"/>
        <dbReference type="ChEBI" id="CHEBI:456215"/>
        <dbReference type="EC" id="2.4.2.7"/>
    </reaction>
</comment>
<dbReference type="EMBL" id="CP019964">
    <property type="protein sequence ID" value="ASI14265.1"/>
    <property type="molecule type" value="Genomic_DNA"/>
</dbReference>
<dbReference type="Gene3D" id="3.40.50.2020">
    <property type="match status" value="1"/>
</dbReference>
<dbReference type="GeneID" id="33314533"/>
<dbReference type="NCBIfam" id="TIGR01090">
    <property type="entry name" value="apt"/>
    <property type="match status" value="1"/>
</dbReference>
<dbReference type="EC" id="2.4.2.7" evidence="7 12"/>
<dbReference type="UniPathway" id="UPA00588">
    <property type="reaction ID" value="UER00646"/>
</dbReference>
<comment type="similarity">
    <text evidence="5 12">Belongs to the purine/pyrimidine phosphoribosyltransferase family.</text>
</comment>
<dbReference type="GO" id="GO:0006166">
    <property type="term" value="P:purine ribonucleoside salvage"/>
    <property type="evidence" value="ECO:0007669"/>
    <property type="project" value="UniProtKB-UniRule"/>
</dbReference>
<dbReference type="InterPro" id="IPR005764">
    <property type="entry name" value="Ade_phspho_trans"/>
</dbReference>
<dbReference type="PANTHER" id="PTHR32315">
    <property type="entry name" value="ADENINE PHOSPHORIBOSYLTRANSFERASE"/>
    <property type="match status" value="1"/>
</dbReference>
<dbReference type="KEGG" id="marh:Mia14_0997"/>
<dbReference type="InterPro" id="IPR000836">
    <property type="entry name" value="PRTase_dom"/>
</dbReference>
<organism evidence="14 15">
    <name type="scientific">Candidatus Mancarchaeum acidiphilum</name>
    <dbReference type="NCBI Taxonomy" id="1920749"/>
    <lineage>
        <taxon>Archaea</taxon>
        <taxon>Candidatus Micrarchaeota</taxon>
        <taxon>Candidatus Mancarchaeum</taxon>
    </lineage>
</organism>
<dbReference type="GO" id="GO:0005737">
    <property type="term" value="C:cytoplasm"/>
    <property type="evidence" value="ECO:0007669"/>
    <property type="project" value="UniProtKB-SubCell"/>
</dbReference>
<protein>
    <recommendedName>
        <fullName evidence="7 12">Adenine phosphoribosyltransferase</fullName>
        <shortName evidence="12">APRT</shortName>
        <ecNumber evidence="7 12">2.4.2.7</ecNumber>
    </recommendedName>
</protein>
<feature type="domain" description="Phosphoribosyltransferase" evidence="13">
    <location>
        <begin position="36"/>
        <end position="144"/>
    </location>
</feature>
<name>A0A218NP74_9ARCH</name>
<evidence type="ECO:0000313" key="14">
    <source>
        <dbReference type="EMBL" id="ASI14265.1"/>
    </source>
</evidence>
<evidence type="ECO:0000256" key="3">
    <source>
        <dbReference type="ARBA" id="ARBA00004496"/>
    </source>
</evidence>
<evidence type="ECO:0000256" key="12">
    <source>
        <dbReference type="HAMAP-Rule" id="MF_00004"/>
    </source>
</evidence>
<dbReference type="NCBIfam" id="NF002634">
    <property type="entry name" value="PRK02304.1-3"/>
    <property type="match status" value="1"/>
</dbReference>
<dbReference type="InterPro" id="IPR029057">
    <property type="entry name" value="PRTase-like"/>
</dbReference>
<evidence type="ECO:0000256" key="1">
    <source>
        <dbReference type="ARBA" id="ARBA00000868"/>
    </source>
</evidence>
<comment type="subunit">
    <text evidence="6 12">Homodimer.</text>
</comment>
<dbReference type="SUPFAM" id="SSF53271">
    <property type="entry name" value="PRTase-like"/>
    <property type="match status" value="1"/>
</dbReference>
<keyword evidence="10 12" id="KW-0808">Transferase</keyword>
<sequence length="173" mass="19267">MDAEELKNYIRNVPDFPKSGIMFKDITPLLKDKYAFSASIKLLADHIRNLDYDYIAGIDSRGFIISAALANELNSGLLLIRKKGKLPYHTVSIDYQLEYGSDSLEMHEDSIKKGDKVIIVDDLLATGGTSGAAAKLIEKLGGQVSELTFMIELSDLKGKDKLKDYPIYSLLKY</sequence>
<comment type="pathway">
    <text evidence="4 12">Purine metabolism; AMP biosynthesis via salvage pathway; AMP from adenine: step 1/1.</text>
</comment>
<dbReference type="GO" id="GO:0003999">
    <property type="term" value="F:adenine phosphoribosyltransferase activity"/>
    <property type="evidence" value="ECO:0007669"/>
    <property type="project" value="UniProtKB-UniRule"/>
</dbReference>
<evidence type="ECO:0000256" key="5">
    <source>
        <dbReference type="ARBA" id="ARBA00008391"/>
    </source>
</evidence>
<evidence type="ECO:0000313" key="15">
    <source>
        <dbReference type="Proteomes" id="UP000197679"/>
    </source>
</evidence>
<evidence type="ECO:0000256" key="11">
    <source>
        <dbReference type="ARBA" id="ARBA00022726"/>
    </source>
</evidence>
<keyword evidence="8 12" id="KW-0963">Cytoplasm</keyword>
<dbReference type="AlphaFoldDB" id="A0A218NP74"/>
<gene>
    <name evidence="12" type="primary">apt</name>
    <name evidence="14" type="ORF">Mia14_0997</name>
</gene>
<dbReference type="PANTHER" id="PTHR32315:SF3">
    <property type="entry name" value="ADENINE PHOSPHORIBOSYLTRANSFERASE"/>
    <property type="match status" value="1"/>
</dbReference>
<dbReference type="Pfam" id="PF00156">
    <property type="entry name" value="Pribosyltran"/>
    <property type="match status" value="1"/>
</dbReference>
<dbReference type="GO" id="GO:0016208">
    <property type="term" value="F:AMP binding"/>
    <property type="evidence" value="ECO:0007669"/>
    <property type="project" value="TreeGrafter"/>
</dbReference>
<accession>A0A218NP74</accession>
<keyword evidence="9 12" id="KW-0328">Glycosyltransferase</keyword>
<dbReference type="CDD" id="cd06223">
    <property type="entry name" value="PRTases_typeI"/>
    <property type="match status" value="1"/>
</dbReference>
<evidence type="ECO:0000256" key="7">
    <source>
        <dbReference type="ARBA" id="ARBA00011893"/>
    </source>
</evidence>
<evidence type="ECO:0000256" key="6">
    <source>
        <dbReference type="ARBA" id="ARBA00011738"/>
    </source>
</evidence>
<evidence type="ECO:0000256" key="4">
    <source>
        <dbReference type="ARBA" id="ARBA00004659"/>
    </source>
</evidence>
<dbReference type="GO" id="GO:0002055">
    <property type="term" value="F:adenine binding"/>
    <property type="evidence" value="ECO:0007669"/>
    <property type="project" value="TreeGrafter"/>
</dbReference>
<dbReference type="InterPro" id="IPR050054">
    <property type="entry name" value="UPRTase/APRTase"/>
</dbReference>
<proteinExistence type="inferred from homology"/>
<dbReference type="HAMAP" id="MF_00004">
    <property type="entry name" value="Aden_phosphoribosyltr"/>
    <property type="match status" value="1"/>
</dbReference>